<reference evidence="1" key="1">
    <citation type="journal article" date="2015" name="Nature">
        <title>Complex archaea that bridge the gap between prokaryotes and eukaryotes.</title>
        <authorList>
            <person name="Spang A."/>
            <person name="Saw J.H."/>
            <person name="Jorgensen S.L."/>
            <person name="Zaremba-Niedzwiedzka K."/>
            <person name="Martijn J."/>
            <person name="Lind A.E."/>
            <person name="van Eijk R."/>
            <person name="Schleper C."/>
            <person name="Guy L."/>
            <person name="Ettema T.J."/>
        </authorList>
    </citation>
    <scope>NUCLEOTIDE SEQUENCE</scope>
</reference>
<name>A0A0F8XWY6_9ZZZZ</name>
<evidence type="ECO:0000313" key="1">
    <source>
        <dbReference type="EMBL" id="KKK73617.1"/>
    </source>
</evidence>
<organism evidence="1">
    <name type="scientific">marine sediment metagenome</name>
    <dbReference type="NCBI Taxonomy" id="412755"/>
    <lineage>
        <taxon>unclassified sequences</taxon>
        <taxon>metagenomes</taxon>
        <taxon>ecological metagenomes</taxon>
    </lineage>
</organism>
<dbReference type="AlphaFoldDB" id="A0A0F8XWY6"/>
<gene>
    <name evidence="1" type="ORF">LCGC14_2892010</name>
</gene>
<accession>A0A0F8XWY6</accession>
<feature type="non-terminal residue" evidence="1">
    <location>
        <position position="114"/>
    </location>
</feature>
<sequence length="114" mass="13426">MTQELSVAEFGELQECEKEMSGGHLQMCRALLRIHDMKLYREQYDSFDEYVDDRWGWKRSQAFRLLNYAKTMREIEKSPIGDIRPKNEAQVRPLTRLPLEDRAGAWFEAVGGKE</sequence>
<dbReference type="EMBL" id="LAZR01056704">
    <property type="protein sequence ID" value="KKK73617.1"/>
    <property type="molecule type" value="Genomic_DNA"/>
</dbReference>
<proteinExistence type="predicted"/>
<comment type="caution">
    <text evidence="1">The sequence shown here is derived from an EMBL/GenBank/DDBJ whole genome shotgun (WGS) entry which is preliminary data.</text>
</comment>
<protein>
    <submittedName>
        <fullName evidence="1">Uncharacterized protein</fullName>
    </submittedName>
</protein>